<keyword evidence="2" id="KW-0732">Signal</keyword>
<accession>A0A0R3W598</accession>
<organism evidence="5">
    <name type="scientific">Taenia asiatica</name>
    <name type="common">Asian tapeworm</name>
    <dbReference type="NCBI Taxonomy" id="60517"/>
    <lineage>
        <taxon>Eukaryota</taxon>
        <taxon>Metazoa</taxon>
        <taxon>Spiralia</taxon>
        <taxon>Lophotrochozoa</taxon>
        <taxon>Platyhelminthes</taxon>
        <taxon>Cestoda</taxon>
        <taxon>Eucestoda</taxon>
        <taxon>Cyclophyllidea</taxon>
        <taxon>Taeniidae</taxon>
        <taxon>Taenia</taxon>
    </lineage>
</organism>
<name>A0A0R3W598_TAEAS</name>
<protein>
    <submittedName>
        <fullName evidence="5">Secreted protein</fullName>
    </submittedName>
</protein>
<feature type="signal peptide" evidence="2">
    <location>
        <begin position="1"/>
        <end position="18"/>
    </location>
</feature>
<evidence type="ECO:0000256" key="2">
    <source>
        <dbReference type="SAM" id="SignalP"/>
    </source>
</evidence>
<evidence type="ECO:0000256" key="1">
    <source>
        <dbReference type="SAM" id="MobiDB-lite"/>
    </source>
</evidence>
<dbReference type="Proteomes" id="UP000282613">
    <property type="component" value="Unassembled WGS sequence"/>
</dbReference>
<feature type="chain" id="PRO_5043132559" evidence="2">
    <location>
        <begin position="19"/>
        <end position="60"/>
    </location>
</feature>
<dbReference type="WBParaSite" id="TASK_0000527901-mRNA-1">
    <property type="protein sequence ID" value="TASK_0000527901-mRNA-1"/>
    <property type="gene ID" value="TASK_0000527901"/>
</dbReference>
<dbReference type="AlphaFoldDB" id="A0A0R3W598"/>
<evidence type="ECO:0000313" key="4">
    <source>
        <dbReference type="Proteomes" id="UP000282613"/>
    </source>
</evidence>
<feature type="compositionally biased region" description="Acidic residues" evidence="1">
    <location>
        <begin position="36"/>
        <end position="51"/>
    </location>
</feature>
<gene>
    <name evidence="3" type="ORF">TASK_LOCUS5280</name>
</gene>
<reference evidence="5" key="1">
    <citation type="submission" date="2017-02" db="UniProtKB">
        <authorList>
            <consortium name="WormBaseParasite"/>
        </authorList>
    </citation>
    <scope>IDENTIFICATION</scope>
</reference>
<reference evidence="3 4" key="2">
    <citation type="submission" date="2018-11" db="EMBL/GenBank/DDBJ databases">
        <authorList>
            <consortium name="Pathogen Informatics"/>
        </authorList>
    </citation>
    <scope>NUCLEOTIDE SEQUENCE [LARGE SCALE GENOMIC DNA]</scope>
</reference>
<evidence type="ECO:0000313" key="5">
    <source>
        <dbReference type="WBParaSite" id="TASK_0000527901-mRNA-1"/>
    </source>
</evidence>
<dbReference type="EMBL" id="UYRS01018405">
    <property type="protein sequence ID" value="VDK34817.1"/>
    <property type="molecule type" value="Genomic_DNA"/>
</dbReference>
<evidence type="ECO:0000313" key="3">
    <source>
        <dbReference type="EMBL" id="VDK34817.1"/>
    </source>
</evidence>
<proteinExistence type="predicted"/>
<feature type="region of interest" description="Disordered" evidence="1">
    <location>
        <begin position="36"/>
        <end position="60"/>
    </location>
</feature>
<keyword evidence="4" id="KW-1185">Reference proteome</keyword>
<sequence length="60" mass="6471">MHISLFFSIIVIDTLGLALHPIDPLVVVGPDLEAEIDEDEGGKDNSDEGIAEAEVRDIKV</sequence>